<organism evidence="3 4">
    <name type="scientific">Gordonia rubripertincta</name>
    <name type="common">Rhodococcus corallinus</name>
    <dbReference type="NCBI Taxonomy" id="36822"/>
    <lineage>
        <taxon>Bacteria</taxon>
        <taxon>Bacillati</taxon>
        <taxon>Actinomycetota</taxon>
        <taxon>Actinomycetes</taxon>
        <taxon>Mycobacteriales</taxon>
        <taxon>Gordoniaceae</taxon>
        <taxon>Gordonia</taxon>
    </lineage>
</organism>
<dbReference type="InterPro" id="IPR007484">
    <property type="entry name" value="Peptidase_M28"/>
</dbReference>
<dbReference type="PANTHER" id="PTHR12147:SF26">
    <property type="entry name" value="PEPTIDASE M28 DOMAIN-CONTAINING PROTEIN"/>
    <property type="match status" value="1"/>
</dbReference>
<proteinExistence type="predicted"/>
<reference evidence="3" key="1">
    <citation type="submission" date="2022-12" db="EMBL/GenBank/DDBJ databases">
        <authorList>
            <person name="Krivoruchko A.V."/>
            <person name="Elkin A."/>
        </authorList>
    </citation>
    <scope>NUCLEOTIDE SEQUENCE</scope>
    <source>
        <strain evidence="3">IEGM 1388</strain>
    </source>
</reference>
<protein>
    <submittedName>
        <fullName evidence="3">M28 family metallopeptidase</fullName>
    </submittedName>
</protein>
<evidence type="ECO:0000259" key="2">
    <source>
        <dbReference type="Pfam" id="PF04389"/>
    </source>
</evidence>
<evidence type="ECO:0000313" key="4">
    <source>
        <dbReference type="Proteomes" id="UP001067235"/>
    </source>
</evidence>
<dbReference type="EMBL" id="JAPWIE010000012">
    <property type="protein sequence ID" value="MCZ4553792.1"/>
    <property type="molecule type" value="Genomic_DNA"/>
</dbReference>
<dbReference type="Gene3D" id="3.40.630.10">
    <property type="entry name" value="Zn peptidases"/>
    <property type="match status" value="1"/>
</dbReference>
<dbReference type="Proteomes" id="UP001067235">
    <property type="component" value="Unassembled WGS sequence"/>
</dbReference>
<evidence type="ECO:0000256" key="1">
    <source>
        <dbReference type="SAM" id="MobiDB-lite"/>
    </source>
</evidence>
<feature type="domain" description="Peptidase M28" evidence="2">
    <location>
        <begin position="108"/>
        <end position="295"/>
    </location>
</feature>
<dbReference type="RefSeq" id="WP_301574497.1">
    <property type="nucleotide sequence ID" value="NZ_JAPWIE010000012.1"/>
</dbReference>
<dbReference type="PANTHER" id="PTHR12147">
    <property type="entry name" value="METALLOPEPTIDASE M28 FAMILY MEMBER"/>
    <property type="match status" value="1"/>
</dbReference>
<sequence>MIEHERTCRRSRRGRIDPSSLEHPPTVQGARDPGLAALVETLSPDHYERYLTTIAAPITRHSLSPGFAAAMSFAAAELDGLGYTVTRSPIAVGDGQSENLFAHRVGTGAAPRGLVAVTAHLDSVNQGGRSLPAPGADDNASGSAGVLELGRVLAGRAWSNDVLLVLFGGEEQGLLGSIDYVESLDTETRVRLSAIINMDMIGRKNTARPGVMIEGGPTSTELMAELVAAAGTWTALSVTTSMNPFASDHVPFIDAGLPAVLTIEADDRANTDVHTAGDLLDTVDASLALEILTMNLAVLAEHLENRPSTP</sequence>
<feature type="region of interest" description="Disordered" evidence="1">
    <location>
        <begin position="1"/>
        <end position="32"/>
    </location>
</feature>
<gene>
    <name evidence="3" type="ORF">O4213_27645</name>
</gene>
<name>A0ABT4N797_GORRU</name>
<keyword evidence="4" id="KW-1185">Reference proteome</keyword>
<dbReference type="InterPro" id="IPR045175">
    <property type="entry name" value="M28_fam"/>
</dbReference>
<comment type="caution">
    <text evidence="3">The sequence shown here is derived from an EMBL/GenBank/DDBJ whole genome shotgun (WGS) entry which is preliminary data.</text>
</comment>
<evidence type="ECO:0000313" key="3">
    <source>
        <dbReference type="EMBL" id="MCZ4553792.1"/>
    </source>
</evidence>
<accession>A0ABT4N797</accession>
<dbReference type="Pfam" id="PF04389">
    <property type="entry name" value="Peptidase_M28"/>
    <property type="match status" value="1"/>
</dbReference>
<dbReference type="SUPFAM" id="SSF53187">
    <property type="entry name" value="Zn-dependent exopeptidases"/>
    <property type="match status" value="1"/>
</dbReference>